<evidence type="ECO:0000256" key="5">
    <source>
        <dbReference type="SAM" id="Phobius"/>
    </source>
</evidence>
<name>A0A067D643_SAPPC</name>
<evidence type="ECO:0000313" key="8">
    <source>
        <dbReference type="Proteomes" id="UP000030745"/>
    </source>
</evidence>
<keyword evidence="2 3" id="KW-0326">Glycosidase</keyword>
<dbReference type="GeneID" id="24123184"/>
<keyword evidence="5" id="KW-0812">Transmembrane</keyword>
<evidence type="ECO:0000256" key="2">
    <source>
        <dbReference type="ARBA" id="ARBA00023295"/>
    </source>
</evidence>
<keyword evidence="5" id="KW-1133">Transmembrane helix</keyword>
<evidence type="ECO:0000313" key="7">
    <source>
        <dbReference type="EMBL" id="KDO34482.1"/>
    </source>
</evidence>
<evidence type="ECO:0000256" key="3">
    <source>
        <dbReference type="RuleBase" id="RU000489"/>
    </source>
</evidence>
<comment type="similarity">
    <text evidence="4">Belongs to the glycosyl hydrolase 18 family.</text>
</comment>
<proteinExistence type="inferred from homology"/>
<keyword evidence="1 3" id="KW-0378">Hydrolase</keyword>
<reference evidence="7 8" key="1">
    <citation type="journal article" date="2013" name="PLoS Genet.">
        <title>Distinctive expansion of potential virulence genes in the genome of the oomycete fish pathogen Saprolegnia parasitica.</title>
        <authorList>
            <person name="Jiang R.H."/>
            <person name="de Bruijn I."/>
            <person name="Haas B.J."/>
            <person name="Belmonte R."/>
            <person name="Lobach L."/>
            <person name="Christie J."/>
            <person name="van den Ackerveken G."/>
            <person name="Bottin A."/>
            <person name="Bulone V."/>
            <person name="Diaz-Moreno S.M."/>
            <person name="Dumas B."/>
            <person name="Fan L."/>
            <person name="Gaulin E."/>
            <person name="Govers F."/>
            <person name="Grenville-Briggs L.J."/>
            <person name="Horner N.R."/>
            <person name="Levin J.Z."/>
            <person name="Mammella M."/>
            <person name="Meijer H.J."/>
            <person name="Morris P."/>
            <person name="Nusbaum C."/>
            <person name="Oome S."/>
            <person name="Phillips A.J."/>
            <person name="van Rooyen D."/>
            <person name="Rzeszutek E."/>
            <person name="Saraiva M."/>
            <person name="Secombes C.J."/>
            <person name="Seidl M.F."/>
            <person name="Snel B."/>
            <person name="Stassen J.H."/>
            <person name="Sykes S."/>
            <person name="Tripathy S."/>
            <person name="van den Berg H."/>
            <person name="Vega-Arreguin J.C."/>
            <person name="Wawra S."/>
            <person name="Young S.K."/>
            <person name="Zeng Q."/>
            <person name="Dieguez-Uribeondo J."/>
            <person name="Russ C."/>
            <person name="Tyler B.M."/>
            <person name="van West P."/>
        </authorList>
    </citation>
    <scope>NUCLEOTIDE SEQUENCE [LARGE SCALE GENOMIC DNA]</scope>
    <source>
        <strain evidence="7 8">CBS 223.65</strain>
    </source>
</reference>
<dbReference type="STRING" id="695850.A0A067D643"/>
<keyword evidence="5" id="KW-0472">Membrane</keyword>
<protein>
    <recommendedName>
        <fullName evidence="6">GH18 domain-containing protein</fullName>
    </recommendedName>
</protein>
<dbReference type="RefSeq" id="XP_012194163.1">
    <property type="nucleotide sequence ID" value="XM_012338773.1"/>
</dbReference>
<keyword evidence="8" id="KW-1185">Reference proteome</keyword>
<dbReference type="Proteomes" id="UP000030745">
    <property type="component" value="Unassembled WGS sequence"/>
</dbReference>
<feature type="domain" description="GH18" evidence="6">
    <location>
        <begin position="79"/>
        <end position="342"/>
    </location>
</feature>
<feature type="transmembrane region" description="Helical" evidence="5">
    <location>
        <begin position="25"/>
        <end position="44"/>
    </location>
</feature>
<evidence type="ECO:0000259" key="6">
    <source>
        <dbReference type="PROSITE" id="PS51910"/>
    </source>
</evidence>
<dbReference type="SUPFAM" id="SSF51445">
    <property type="entry name" value="(Trans)glycosidases"/>
    <property type="match status" value="1"/>
</dbReference>
<evidence type="ECO:0000256" key="1">
    <source>
        <dbReference type="ARBA" id="ARBA00022801"/>
    </source>
</evidence>
<dbReference type="InterPro" id="IPR001223">
    <property type="entry name" value="Glyco_hydro18_cat"/>
</dbReference>
<dbReference type="GO" id="GO:0004553">
    <property type="term" value="F:hydrolase activity, hydrolyzing O-glycosyl compounds"/>
    <property type="evidence" value="ECO:0007669"/>
    <property type="project" value="InterPro"/>
</dbReference>
<dbReference type="PROSITE" id="PS01095">
    <property type="entry name" value="GH18_1"/>
    <property type="match status" value="1"/>
</dbReference>
<organism evidence="7 8">
    <name type="scientific">Saprolegnia parasitica (strain CBS 223.65)</name>
    <dbReference type="NCBI Taxonomy" id="695850"/>
    <lineage>
        <taxon>Eukaryota</taxon>
        <taxon>Sar</taxon>
        <taxon>Stramenopiles</taxon>
        <taxon>Oomycota</taxon>
        <taxon>Saprolegniomycetes</taxon>
        <taxon>Saprolegniales</taxon>
        <taxon>Saprolegniaceae</taxon>
        <taxon>Saprolegnia</taxon>
    </lineage>
</organism>
<dbReference type="Gene3D" id="3.20.20.80">
    <property type="entry name" value="Glycosidases"/>
    <property type="match status" value="1"/>
</dbReference>
<dbReference type="PROSITE" id="PS51910">
    <property type="entry name" value="GH18_2"/>
    <property type="match status" value="1"/>
</dbReference>
<evidence type="ECO:0000256" key="4">
    <source>
        <dbReference type="RuleBase" id="RU004453"/>
    </source>
</evidence>
<dbReference type="Pfam" id="PF00704">
    <property type="entry name" value="Glyco_hydro_18"/>
    <property type="match status" value="1"/>
</dbReference>
<dbReference type="CDD" id="cd00598">
    <property type="entry name" value="GH18_chitinase-like"/>
    <property type="match status" value="1"/>
</dbReference>
<dbReference type="GO" id="GO:0005975">
    <property type="term" value="P:carbohydrate metabolic process"/>
    <property type="evidence" value="ECO:0007669"/>
    <property type="project" value="InterPro"/>
</dbReference>
<dbReference type="OMA" id="WSEAQCK"/>
<dbReference type="InterPro" id="IPR001579">
    <property type="entry name" value="Glyco_hydro_18_chit_AS"/>
</dbReference>
<dbReference type="InterPro" id="IPR017853">
    <property type="entry name" value="GH"/>
</dbReference>
<gene>
    <name evidence="7" type="ORF">SPRG_00546</name>
</gene>
<dbReference type="VEuPathDB" id="FungiDB:SPRG_00546"/>
<dbReference type="OrthoDB" id="76388at2759"/>
<sequence length="459" mass="49283">MAPAERDPLIAYPSERARSRWTARFIAYAAAALVLAGCGLAASLHPAPSPLHDVVSSALALDASLPRRPAHCPHIAPHERVVLFWQSEVGGCEQIPDGVTHVLWGFAQVEAGEVIPRFQTPDALLTSCVQALRARCIYSLGVVGGANNNVGMASIRDPPRFVRSVMSLVDKFQFDGIDIDDETNYLEAGYSSRAIVSYMTALRNAFRPLNLLLTYDAYMMEANPHCYKGMRCFARGVERLVDWVNVMAYNIDRDPKLAMPIYEAAVHQTFPQWQRHVSKDKITVGMCTGSGCAWGPGPSPDVVDAYIRYAKGAGGIMIYAGSADIDQGFVTTKSVVARLHPQSPTQLAVATTAPPAIVSTPAPTTVTPAPTTVTPVPTTVTPAPTTVTPVPTTVTPVPTTVTMAPTPELSTVTPAPTEPGVRPDAICGSCFNCFYEPIKGCFDGWSEAQCKSLSFTWCG</sequence>
<accession>A0A067D643</accession>
<dbReference type="AlphaFoldDB" id="A0A067D643"/>
<dbReference type="EMBL" id="KK583190">
    <property type="protein sequence ID" value="KDO34482.1"/>
    <property type="molecule type" value="Genomic_DNA"/>
</dbReference>
<dbReference type="KEGG" id="spar:SPRG_00546"/>